<keyword evidence="1" id="KW-0489">Methyltransferase</keyword>
<comment type="caution">
    <text evidence="1">The sequence shown here is derived from an EMBL/GenBank/DDBJ whole genome shotgun (WGS) entry which is preliminary data.</text>
</comment>
<protein>
    <submittedName>
        <fullName evidence="1">Uroporphyrin-III C-methyltransferase</fullName>
        <ecNumber evidence="1">2.1.1.107</ecNumber>
    </submittedName>
</protein>
<proteinExistence type="predicted"/>
<dbReference type="EC" id="2.1.1.107" evidence="1"/>
<organism evidence="1 2">
    <name type="scientific">Coemansia nantahalensis</name>
    <dbReference type="NCBI Taxonomy" id="2789366"/>
    <lineage>
        <taxon>Eukaryota</taxon>
        <taxon>Fungi</taxon>
        <taxon>Fungi incertae sedis</taxon>
        <taxon>Zoopagomycota</taxon>
        <taxon>Kickxellomycotina</taxon>
        <taxon>Kickxellomycetes</taxon>
        <taxon>Kickxellales</taxon>
        <taxon>Kickxellaceae</taxon>
        <taxon>Coemansia</taxon>
    </lineage>
</organism>
<sequence>MAETFRQPQGGGSLIVAWQAKARSILIVGGGPVAASRVFNALEADAHVTVVAPELCAELAHRAAAKQIAWRERRFEDADVEAADMVLTAIGDAHESRRIAALCRLRRIPVNAADINELCDFWFMSTHRDHSVQIAVSTNSKAPRLANRIRRQIASALPRGTGLAVEQIGRLRKRIREADPAPASSKRRMTWLTQLCDYWPVEQLAALDSDNIDSLLDAYVQNHDPQRVCIANGATSHPLPPPPPPPLSASSASSSGIPSPVLQAHASGALPAPATRGRLVLVGAGVGDPELLTVRAHRALESADIVLADKLIPEPVLAIIGCEIYTARKFPGAANEAQDDLFRRALEELGRGRCVVRLKQGDPFVYGRGAEEVLFFRAHGYEAEVVPGLTSAINGPGLCGIPVTHRGVADQVLVLSGANRNGDLPAVPPFVATRTLVILMAVKRLGQIVALLGRTGHPPDLPVAIVERAGCADQRTVRATLATIVAVVECAGHNAPGLIVAGHAVNVLSDAAIQDRYLDPSSLGLHSAECSG</sequence>
<evidence type="ECO:0000313" key="1">
    <source>
        <dbReference type="EMBL" id="KAJ2771204.1"/>
    </source>
</evidence>
<evidence type="ECO:0000313" key="2">
    <source>
        <dbReference type="Proteomes" id="UP001140234"/>
    </source>
</evidence>
<name>A0ACC1K0X8_9FUNG</name>
<keyword evidence="2" id="KW-1185">Reference proteome</keyword>
<gene>
    <name evidence="1" type="primary">MET1</name>
    <name evidence="1" type="ORF">IWQ57_002316</name>
</gene>
<dbReference type="EMBL" id="JANBUJ010000579">
    <property type="protein sequence ID" value="KAJ2771204.1"/>
    <property type="molecule type" value="Genomic_DNA"/>
</dbReference>
<dbReference type="Proteomes" id="UP001140234">
    <property type="component" value="Unassembled WGS sequence"/>
</dbReference>
<reference evidence="1" key="1">
    <citation type="submission" date="2022-07" db="EMBL/GenBank/DDBJ databases">
        <title>Phylogenomic reconstructions and comparative analyses of Kickxellomycotina fungi.</title>
        <authorList>
            <person name="Reynolds N.K."/>
            <person name="Stajich J.E."/>
            <person name="Barry K."/>
            <person name="Grigoriev I.V."/>
            <person name="Crous P."/>
            <person name="Smith M.E."/>
        </authorList>
    </citation>
    <scope>NUCLEOTIDE SEQUENCE</scope>
    <source>
        <strain evidence="1">CBS 109366</strain>
    </source>
</reference>
<accession>A0ACC1K0X8</accession>
<keyword evidence="1" id="KW-0808">Transferase</keyword>